<protein>
    <submittedName>
        <fullName evidence="2">Uncharacterized protein</fullName>
    </submittedName>
</protein>
<feature type="compositionally biased region" description="Low complexity" evidence="1">
    <location>
        <begin position="93"/>
        <end position="103"/>
    </location>
</feature>
<dbReference type="EMBL" id="BPLR01019324">
    <property type="protein sequence ID" value="GIX66561.1"/>
    <property type="molecule type" value="Genomic_DNA"/>
</dbReference>
<evidence type="ECO:0000313" key="3">
    <source>
        <dbReference type="Proteomes" id="UP001054945"/>
    </source>
</evidence>
<evidence type="ECO:0000256" key="1">
    <source>
        <dbReference type="SAM" id="MobiDB-lite"/>
    </source>
</evidence>
<dbReference type="AlphaFoldDB" id="A0AAV4M3B5"/>
<organism evidence="2 3">
    <name type="scientific">Caerostris extrusa</name>
    <name type="common">Bark spider</name>
    <name type="synonym">Caerostris bankana</name>
    <dbReference type="NCBI Taxonomy" id="172846"/>
    <lineage>
        <taxon>Eukaryota</taxon>
        <taxon>Metazoa</taxon>
        <taxon>Ecdysozoa</taxon>
        <taxon>Arthropoda</taxon>
        <taxon>Chelicerata</taxon>
        <taxon>Arachnida</taxon>
        <taxon>Araneae</taxon>
        <taxon>Araneomorphae</taxon>
        <taxon>Entelegynae</taxon>
        <taxon>Araneoidea</taxon>
        <taxon>Araneidae</taxon>
        <taxon>Caerostris</taxon>
    </lineage>
</organism>
<keyword evidence="3" id="KW-1185">Reference proteome</keyword>
<dbReference type="Proteomes" id="UP001054945">
    <property type="component" value="Unassembled WGS sequence"/>
</dbReference>
<name>A0AAV4M3B5_CAEEX</name>
<comment type="caution">
    <text evidence="2">The sequence shown here is derived from an EMBL/GenBank/DDBJ whole genome shotgun (WGS) entry which is preliminary data.</text>
</comment>
<reference evidence="2 3" key="1">
    <citation type="submission" date="2021-06" db="EMBL/GenBank/DDBJ databases">
        <title>Caerostris extrusa draft genome.</title>
        <authorList>
            <person name="Kono N."/>
            <person name="Arakawa K."/>
        </authorList>
    </citation>
    <scope>NUCLEOTIDE SEQUENCE [LARGE SCALE GENOMIC DNA]</scope>
</reference>
<gene>
    <name evidence="2" type="ORF">CEXT_280681</name>
</gene>
<feature type="region of interest" description="Disordered" evidence="1">
    <location>
        <begin position="91"/>
        <end position="115"/>
    </location>
</feature>
<proteinExistence type="predicted"/>
<evidence type="ECO:0000313" key="2">
    <source>
        <dbReference type="EMBL" id="GIX66561.1"/>
    </source>
</evidence>
<sequence>MHWFSLLSHYKINNPCAYEHYFVTSLRSDHKWWAQRFSIPTPNPAKVNTLMKIGLSDRFDISFFTHTIPLLREAHLNDKNINCDCLIHPTLPPTTNKSSPTPNDFEGRRGGIKNN</sequence>
<accession>A0AAV4M3B5</accession>